<name>A0AAV4WBE7_CAEEX</name>
<gene>
    <name evidence="1" type="ORF">CEXT_352971</name>
</gene>
<dbReference type="AlphaFoldDB" id="A0AAV4WBE7"/>
<proteinExistence type="predicted"/>
<dbReference type="EMBL" id="BPLR01015968">
    <property type="protein sequence ID" value="GIY80127.1"/>
    <property type="molecule type" value="Genomic_DNA"/>
</dbReference>
<evidence type="ECO:0000313" key="2">
    <source>
        <dbReference type="Proteomes" id="UP001054945"/>
    </source>
</evidence>
<sequence>MTSKPRQEKTKEKNKAAVERCLTYRTAVRDSAVTNFQSGERPSIGFVTSANNADANIGVFFIERISSTATPVAQWWQDVNVEKQTCLWLGLPVDSHQTKLTNMEFYVVNVVQLRKNWSKVNLPIFLSSSKEPLA</sequence>
<dbReference type="Proteomes" id="UP001054945">
    <property type="component" value="Unassembled WGS sequence"/>
</dbReference>
<accession>A0AAV4WBE7</accession>
<evidence type="ECO:0000313" key="1">
    <source>
        <dbReference type="EMBL" id="GIY80127.1"/>
    </source>
</evidence>
<organism evidence="1 2">
    <name type="scientific">Caerostris extrusa</name>
    <name type="common">Bark spider</name>
    <name type="synonym">Caerostris bankana</name>
    <dbReference type="NCBI Taxonomy" id="172846"/>
    <lineage>
        <taxon>Eukaryota</taxon>
        <taxon>Metazoa</taxon>
        <taxon>Ecdysozoa</taxon>
        <taxon>Arthropoda</taxon>
        <taxon>Chelicerata</taxon>
        <taxon>Arachnida</taxon>
        <taxon>Araneae</taxon>
        <taxon>Araneomorphae</taxon>
        <taxon>Entelegynae</taxon>
        <taxon>Araneoidea</taxon>
        <taxon>Araneidae</taxon>
        <taxon>Caerostris</taxon>
    </lineage>
</organism>
<comment type="caution">
    <text evidence="1">The sequence shown here is derived from an EMBL/GenBank/DDBJ whole genome shotgun (WGS) entry which is preliminary data.</text>
</comment>
<reference evidence="1 2" key="1">
    <citation type="submission" date="2021-06" db="EMBL/GenBank/DDBJ databases">
        <title>Caerostris extrusa draft genome.</title>
        <authorList>
            <person name="Kono N."/>
            <person name="Arakawa K."/>
        </authorList>
    </citation>
    <scope>NUCLEOTIDE SEQUENCE [LARGE SCALE GENOMIC DNA]</scope>
</reference>
<protein>
    <submittedName>
        <fullName evidence="1">Uncharacterized protein</fullName>
    </submittedName>
</protein>
<keyword evidence="2" id="KW-1185">Reference proteome</keyword>